<dbReference type="Gene3D" id="1.10.10.60">
    <property type="entry name" value="Homeodomain-like"/>
    <property type="match status" value="1"/>
</dbReference>
<feature type="DNA-binding region" description="H-T-H motif" evidence="2">
    <location>
        <begin position="32"/>
        <end position="51"/>
    </location>
</feature>
<dbReference type="STRING" id="1401.BK123_13995"/>
<proteinExistence type="predicted"/>
<evidence type="ECO:0000256" key="1">
    <source>
        <dbReference type="ARBA" id="ARBA00023125"/>
    </source>
</evidence>
<dbReference type="SUPFAM" id="SSF46689">
    <property type="entry name" value="Homeodomain-like"/>
    <property type="match status" value="1"/>
</dbReference>
<sequence length="199" mass="22189">MRKKGANGQESRARLLIVAANEFAKSGYHQTKISTIVSRAGLTQPSFYLYFESKEAVFKELVEKFRSELKILLEGSRLESGIDEEHVTGRLQSVLTGLFAFLGKDSDLTQIGFFIGDDAVIVKSEMVAMIEQNLKAEQRDGYFDGDSDMHIVAECLVGVIERLTSQQLLTGKRTPEDLARHVVSLFMHGISIYPAKRAT</sequence>
<dbReference type="SUPFAM" id="SSF48498">
    <property type="entry name" value="Tetracyclin repressor-like, C-terminal domain"/>
    <property type="match status" value="1"/>
</dbReference>
<dbReference type="OrthoDB" id="9812484at2"/>
<dbReference type="PRINTS" id="PR00455">
    <property type="entry name" value="HTHTETR"/>
</dbReference>
<dbReference type="InterPro" id="IPR001647">
    <property type="entry name" value="HTH_TetR"/>
</dbReference>
<dbReference type="Proteomes" id="UP000187074">
    <property type="component" value="Unassembled WGS sequence"/>
</dbReference>
<dbReference type="PANTHER" id="PTHR43479:SF8">
    <property type="entry name" value="TRANSCRIPTIONAL REGULATOR, TETR FAMILY"/>
    <property type="match status" value="1"/>
</dbReference>
<dbReference type="Gene3D" id="1.10.357.10">
    <property type="entry name" value="Tetracycline Repressor, domain 2"/>
    <property type="match status" value="1"/>
</dbReference>
<dbReference type="PANTHER" id="PTHR43479">
    <property type="entry name" value="ACREF/ENVCD OPERON REPRESSOR-RELATED"/>
    <property type="match status" value="1"/>
</dbReference>
<dbReference type="Pfam" id="PF00440">
    <property type="entry name" value="TetR_N"/>
    <property type="match status" value="1"/>
</dbReference>
<organism evidence="4 5">
    <name type="scientific">Paenibacillus lautus</name>
    <name type="common">Bacillus lautus</name>
    <dbReference type="NCBI Taxonomy" id="1401"/>
    <lineage>
        <taxon>Bacteria</taxon>
        <taxon>Bacillati</taxon>
        <taxon>Bacillota</taxon>
        <taxon>Bacilli</taxon>
        <taxon>Bacillales</taxon>
        <taxon>Paenibacillaceae</taxon>
        <taxon>Paenibacillus</taxon>
    </lineage>
</organism>
<dbReference type="PROSITE" id="PS50977">
    <property type="entry name" value="HTH_TETR_2"/>
    <property type="match status" value="1"/>
</dbReference>
<accession>A0A1R1B2D6</accession>
<evidence type="ECO:0000313" key="5">
    <source>
        <dbReference type="Proteomes" id="UP000187074"/>
    </source>
</evidence>
<evidence type="ECO:0000259" key="3">
    <source>
        <dbReference type="PROSITE" id="PS50977"/>
    </source>
</evidence>
<evidence type="ECO:0000313" key="4">
    <source>
        <dbReference type="EMBL" id="OME92976.1"/>
    </source>
</evidence>
<dbReference type="RefSeq" id="WP_076323000.1">
    <property type="nucleotide sequence ID" value="NZ_JBCNGN010000001.1"/>
</dbReference>
<reference evidence="4 5" key="1">
    <citation type="submission" date="2016-11" db="EMBL/GenBank/DDBJ databases">
        <title>Paenibacillus species isolates.</title>
        <authorList>
            <person name="Beno S.M."/>
        </authorList>
    </citation>
    <scope>NUCLEOTIDE SEQUENCE [LARGE SCALE GENOMIC DNA]</scope>
    <source>
        <strain evidence="4 5">FSL F4-0100</strain>
    </source>
</reference>
<dbReference type="GO" id="GO:0003677">
    <property type="term" value="F:DNA binding"/>
    <property type="evidence" value="ECO:0007669"/>
    <property type="project" value="UniProtKB-UniRule"/>
</dbReference>
<dbReference type="InterPro" id="IPR036271">
    <property type="entry name" value="Tet_transcr_reg_TetR-rel_C_sf"/>
</dbReference>
<keyword evidence="1 2" id="KW-0238">DNA-binding</keyword>
<dbReference type="EMBL" id="MRTF01000004">
    <property type="protein sequence ID" value="OME92976.1"/>
    <property type="molecule type" value="Genomic_DNA"/>
</dbReference>
<feature type="domain" description="HTH tetR-type" evidence="3">
    <location>
        <begin position="9"/>
        <end position="69"/>
    </location>
</feature>
<protein>
    <submittedName>
        <fullName evidence="4">TetR family transcriptional regulator</fullName>
    </submittedName>
</protein>
<gene>
    <name evidence="4" type="ORF">BK123_13995</name>
</gene>
<comment type="caution">
    <text evidence="4">The sequence shown here is derived from an EMBL/GenBank/DDBJ whole genome shotgun (WGS) entry which is preliminary data.</text>
</comment>
<name>A0A1R1B2D6_PAELA</name>
<evidence type="ECO:0000256" key="2">
    <source>
        <dbReference type="PROSITE-ProRule" id="PRU00335"/>
    </source>
</evidence>
<dbReference type="InterPro" id="IPR009057">
    <property type="entry name" value="Homeodomain-like_sf"/>
</dbReference>
<dbReference type="InterPro" id="IPR050624">
    <property type="entry name" value="HTH-type_Tx_Regulator"/>
</dbReference>
<dbReference type="AlphaFoldDB" id="A0A1R1B2D6"/>